<dbReference type="CDD" id="cd00291">
    <property type="entry name" value="SirA_YedF_YeeD"/>
    <property type="match status" value="1"/>
</dbReference>
<evidence type="ECO:0000256" key="1">
    <source>
        <dbReference type="ARBA" id="ARBA00008984"/>
    </source>
</evidence>
<dbReference type="Pfam" id="PF01206">
    <property type="entry name" value="TusA"/>
    <property type="match status" value="1"/>
</dbReference>
<dbReference type="GO" id="GO:0016740">
    <property type="term" value="F:transferase activity"/>
    <property type="evidence" value="ECO:0007669"/>
    <property type="project" value="UniProtKB-KW"/>
</dbReference>
<dbReference type="InterPro" id="IPR001455">
    <property type="entry name" value="TusA-like"/>
</dbReference>
<gene>
    <name evidence="3" type="ORF">ENL71_09450</name>
</gene>
<dbReference type="PANTHER" id="PTHR33279">
    <property type="entry name" value="SULFUR CARRIER PROTEIN YEDF-RELATED"/>
    <property type="match status" value="1"/>
</dbReference>
<name>A0A7C5Z8E7_9FIRM</name>
<reference evidence="3" key="1">
    <citation type="journal article" date="2020" name="mSystems">
        <title>Genome- and Community-Level Interaction Insights into Carbon Utilization and Element Cycling Functions of Hydrothermarchaeota in Hydrothermal Sediment.</title>
        <authorList>
            <person name="Zhou Z."/>
            <person name="Liu Y."/>
            <person name="Xu W."/>
            <person name="Pan J."/>
            <person name="Luo Z.H."/>
            <person name="Li M."/>
        </authorList>
    </citation>
    <scope>NUCLEOTIDE SEQUENCE [LARGE SCALE GENOMIC DNA]</scope>
    <source>
        <strain evidence="3">SpSt-102</strain>
    </source>
</reference>
<dbReference type="Gene3D" id="3.30.110.40">
    <property type="entry name" value="TusA-like domain"/>
    <property type="match status" value="1"/>
</dbReference>
<keyword evidence="3" id="KW-0808">Transferase</keyword>
<proteinExistence type="inferred from homology"/>
<dbReference type="PANTHER" id="PTHR33279:SF19">
    <property type="entry name" value="SSL1707 PROTEIN"/>
    <property type="match status" value="1"/>
</dbReference>
<evidence type="ECO:0000259" key="2">
    <source>
        <dbReference type="Pfam" id="PF01206"/>
    </source>
</evidence>
<protein>
    <submittedName>
        <fullName evidence="3">Sulfurtransferase TusA family protein</fullName>
    </submittedName>
</protein>
<dbReference type="AlphaFoldDB" id="A0A7C5Z8E7"/>
<feature type="domain" description="UPF0033" evidence="2">
    <location>
        <begin position="10"/>
        <end position="78"/>
    </location>
</feature>
<comment type="similarity">
    <text evidence="1">Belongs to the sulfur carrier protein TusA family.</text>
</comment>
<sequence length="84" mass="9474">MSDIKADVFLDITNLVCPMTFVKAKATMEDMEVGQIIEIRMNEGEPIQNVPRSLKEEGHEILKVINNNDGTYTIFVKKGGLYEV</sequence>
<evidence type="ECO:0000313" key="3">
    <source>
        <dbReference type="EMBL" id="HHS02679.1"/>
    </source>
</evidence>
<dbReference type="EMBL" id="DRUZ01000107">
    <property type="protein sequence ID" value="HHS02679.1"/>
    <property type="molecule type" value="Genomic_DNA"/>
</dbReference>
<accession>A0A7C5Z8E7</accession>
<organism evidence="3">
    <name type="scientific">Caldicellulosiruptor owensensis</name>
    <dbReference type="NCBI Taxonomy" id="55205"/>
    <lineage>
        <taxon>Bacteria</taxon>
        <taxon>Bacillati</taxon>
        <taxon>Bacillota</taxon>
        <taxon>Bacillota incertae sedis</taxon>
        <taxon>Caldicellulosiruptorales</taxon>
        <taxon>Caldicellulosiruptoraceae</taxon>
        <taxon>Caldicellulosiruptor</taxon>
    </lineage>
</organism>
<dbReference type="InterPro" id="IPR036868">
    <property type="entry name" value="TusA-like_sf"/>
</dbReference>
<dbReference type="SUPFAM" id="SSF64307">
    <property type="entry name" value="SirA-like"/>
    <property type="match status" value="1"/>
</dbReference>
<comment type="caution">
    <text evidence="3">The sequence shown here is derived from an EMBL/GenBank/DDBJ whole genome shotgun (WGS) entry which is preliminary data.</text>
</comment>